<dbReference type="Proteomes" id="UP000235579">
    <property type="component" value="Unassembled WGS sequence"/>
</dbReference>
<reference evidence="1" key="3">
    <citation type="journal article" date="2018" name="Nature">
        <title>A major lineage of non-tailed dsDNA viruses as unrecognized killers of marine bacteria.</title>
        <authorList>
            <person name="Kauffman K.M."/>
            <person name="Hussain F.A."/>
            <person name="Yang J."/>
            <person name="Arevalo P."/>
            <person name="Brown J.M."/>
            <person name="Chang W.K."/>
            <person name="VanInsberghe D."/>
            <person name="Elsherbini J."/>
            <person name="Sharma R.S."/>
            <person name="Cutler M.B."/>
            <person name="Kelly L."/>
            <person name="Polz M.F."/>
        </authorList>
    </citation>
    <scope>NUCLEOTIDE SEQUENCE</scope>
    <source>
        <strain evidence="1">10N.222.48.A2</strain>
    </source>
</reference>
<name>A0A2N7NCT6_9VIBR</name>
<organism evidence="1 3">
    <name type="scientific">Vibrio tasmaniensis</name>
    <dbReference type="NCBI Taxonomy" id="212663"/>
    <lineage>
        <taxon>Bacteria</taxon>
        <taxon>Pseudomonadati</taxon>
        <taxon>Pseudomonadota</taxon>
        <taxon>Gammaproteobacteria</taxon>
        <taxon>Vibrionales</taxon>
        <taxon>Vibrionaceae</taxon>
        <taxon>Vibrio</taxon>
    </lineage>
</organism>
<dbReference type="RefSeq" id="WP_102258423.1">
    <property type="nucleotide sequence ID" value="NZ_MDBG01000002.1"/>
</dbReference>
<dbReference type="GO" id="GO:0006274">
    <property type="term" value="P:DNA replication termination"/>
    <property type="evidence" value="ECO:0007669"/>
    <property type="project" value="InterPro"/>
</dbReference>
<proteinExistence type="predicted"/>
<accession>A0A2N7NCT6</accession>
<evidence type="ECO:0000313" key="3">
    <source>
        <dbReference type="Proteomes" id="UP000235579"/>
    </source>
</evidence>
<comment type="caution">
    <text evidence="1">The sequence shown here is derived from an EMBL/GenBank/DDBJ whole genome shotgun (WGS) entry which is preliminary data.</text>
</comment>
<reference evidence="2 4" key="4">
    <citation type="submission" date="2019-04" db="EMBL/GenBank/DDBJ databases">
        <title>A reverse ecology approach based on a biological definition of microbial populations.</title>
        <authorList>
            <person name="Arevalo P."/>
            <person name="Vaninsberghe D."/>
            <person name="Elsherbini J."/>
            <person name="Gore J."/>
            <person name="Polz M."/>
        </authorList>
    </citation>
    <scope>NUCLEOTIDE SEQUENCE [LARGE SCALE GENOMIC DNA]</scope>
    <source>
        <strain evidence="2 4">10N.222.45.A8</strain>
    </source>
</reference>
<reference evidence="1" key="2">
    <citation type="submission" date="2016-07" db="EMBL/GenBank/DDBJ databases">
        <authorList>
            <person name="Wan K."/>
            <person name="Booth B."/>
            <person name="Spirohn K."/>
            <person name="Hao T."/>
            <person name="Hu Y."/>
            <person name="Calderwood M."/>
            <person name="Hill D."/>
            <person name="Mohr S."/>
            <person name="Vidal M."/>
            <person name="Celniker S."/>
            <person name="Perrimon N."/>
        </authorList>
    </citation>
    <scope>NUCLEOTIDE SEQUENCE</scope>
    <source>
        <strain evidence="1">10N.222.48.A2</strain>
    </source>
</reference>
<dbReference type="GO" id="GO:0005737">
    <property type="term" value="C:cytoplasm"/>
    <property type="evidence" value="ECO:0007669"/>
    <property type="project" value="InterPro"/>
</dbReference>
<dbReference type="InterPro" id="IPR036384">
    <property type="entry name" value="Tus_sf"/>
</dbReference>
<reference evidence="3" key="1">
    <citation type="submission" date="2016-07" db="EMBL/GenBank/DDBJ databases">
        <title>Nontailed viruses are major unrecognized killers of bacteria in the ocean.</title>
        <authorList>
            <person name="Kauffman K."/>
            <person name="Hussain F."/>
            <person name="Yang J."/>
            <person name="Arevalo P."/>
            <person name="Brown J."/>
            <person name="Cutler M."/>
            <person name="Kelly L."/>
            <person name="Polz M.F."/>
        </authorList>
    </citation>
    <scope>NUCLEOTIDE SEQUENCE [LARGE SCALE GENOMIC DNA]</scope>
    <source>
        <strain evidence="3">10N.222.48.A2</strain>
    </source>
</reference>
<dbReference type="Gene3D" id="3.50.14.10">
    <property type="entry name" value="Replication terminator Tus, domain 1 superfamily/Replication terminator Tus"/>
    <property type="match status" value="1"/>
</dbReference>
<protein>
    <recommendedName>
        <fullName evidence="5">DNA replication terminus site-binding protein</fullName>
    </recommendedName>
</protein>
<dbReference type="EMBL" id="SYVV01000021">
    <property type="protein sequence ID" value="TKG32608.1"/>
    <property type="molecule type" value="Genomic_DNA"/>
</dbReference>
<evidence type="ECO:0000313" key="4">
    <source>
        <dbReference type="Proteomes" id="UP000308018"/>
    </source>
</evidence>
<dbReference type="AlphaFoldDB" id="A0A2N7NCT6"/>
<dbReference type="EMBL" id="MDBP01000080">
    <property type="protein sequence ID" value="PMP10007.1"/>
    <property type="molecule type" value="Genomic_DNA"/>
</dbReference>
<sequence>MSQFQEDVPVIKTYEEIKLVAIPNLLDALSKCELIQAPLFGFQMPDKLKLKDHVEVNPLTADSISDIIEPLRNVLMPHYRSESSPYPTRLIGFLQITGKDELVAAAKEKAVRLNSLKEQFGDQLKEMFPNMRKRSTFLREQFQSMSSRSVQRQLIIGDSNTVKFTLHWTEANTKAVFREYADIPDILAKFNDDNTSMSTVSDMIDERVSHNAKDQIVQISDVRAHVFANLSYVNENGIRKRDKHRPGLPLIIFGNQPIEPCVLGNFKANSLTKMNNNKSKYKYHTLYEPLGLLQRRLSDDEYLEKCKKAQEKES</sequence>
<dbReference type="InterPro" id="IPR036381">
    <property type="entry name" value="Tus_dom1"/>
</dbReference>
<dbReference type="GO" id="GO:0003677">
    <property type="term" value="F:DNA binding"/>
    <property type="evidence" value="ECO:0007669"/>
    <property type="project" value="InterPro"/>
</dbReference>
<gene>
    <name evidence="1" type="ORF">BCS92_02460</name>
    <name evidence="2" type="ORF">FC057_12390</name>
</gene>
<evidence type="ECO:0008006" key="5">
    <source>
        <dbReference type="Google" id="ProtNLM"/>
    </source>
</evidence>
<evidence type="ECO:0000313" key="1">
    <source>
        <dbReference type="EMBL" id="PMP10007.1"/>
    </source>
</evidence>
<evidence type="ECO:0000313" key="2">
    <source>
        <dbReference type="EMBL" id="TKG32608.1"/>
    </source>
</evidence>
<dbReference type="Proteomes" id="UP000308018">
    <property type="component" value="Unassembled WGS sequence"/>
</dbReference>
<dbReference type="SUPFAM" id="SSF56596">
    <property type="entry name" value="Replication terminator protein (Tus)"/>
    <property type="match status" value="1"/>
</dbReference>